<proteinExistence type="inferred from homology"/>
<dbReference type="Pfam" id="PF02163">
    <property type="entry name" value="Peptidase_M50"/>
    <property type="match status" value="1"/>
</dbReference>
<feature type="domain" description="Peptidase M50" evidence="13">
    <location>
        <begin position="59"/>
        <end position="134"/>
    </location>
</feature>
<feature type="transmembrane region" description="Helical" evidence="12">
    <location>
        <begin position="14"/>
        <end position="32"/>
    </location>
</feature>
<feature type="transmembrane region" description="Helical" evidence="12">
    <location>
        <begin position="173"/>
        <end position="203"/>
    </location>
</feature>
<evidence type="ECO:0000256" key="10">
    <source>
        <dbReference type="ARBA" id="ARBA00023049"/>
    </source>
</evidence>
<evidence type="ECO:0000256" key="4">
    <source>
        <dbReference type="ARBA" id="ARBA00022670"/>
    </source>
</evidence>
<evidence type="ECO:0000256" key="7">
    <source>
        <dbReference type="ARBA" id="ARBA00022801"/>
    </source>
</evidence>
<accession>A0ABS4JMR9</accession>
<comment type="caution">
    <text evidence="14">The sequence shown here is derived from an EMBL/GenBank/DDBJ whole genome shotgun (WGS) entry which is preliminary data.</text>
</comment>
<dbReference type="EMBL" id="JAGGLD010000005">
    <property type="protein sequence ID" value="MBP2001899.1"/>
    <property type="molecule type" value="Genomic_DNA"/>
</dbReference>
<dbReference type="GO" id="GO:0008233">
    <property type="term" value="F:peptidase activity"/>
    <property type="evidence" value="ECO:0007669"/>
    <property type="project" value="UniProtKB-KW"/>
</dbReference>
<keyword evidence="6" id="KW-0479">Metal-binding</keyword>
<dbReference type="PANTHER" id="PTHR39188">
    <property type="entry name" value="MEMBRANE-ASSOCIATED ZINC METALLOPROTEASE M50B"/>
    <property type="match status" value="1"/>
</dbReference>
<dbReference type="RefSeq" id="WP_209864037.1">
    <property type="nucleotide sequence ID" value="NZ_JAGGLD010000005.1"/>
</dbReference>
<keyword evidence="9 12" id="KW-1133">Transmembrane helix</keyword>
<keyword evidence="11 12" id="KW-0472">Membrane</keyword>
<evidence type="ECO:0000256" key="3">
    <source>
        <dbReference type="ARBA" id="ARBA00007931"/>
    </source>
</evidence>
<keyword evidence="15" id="KW-1185">Reference proteome</keyword>
<evidence type="ECO:0000256" key="9">
    <source>
        <dbReference type="ARBA" id="ARBA00022989"/>
    </source>
</evidence>
<evidence type="ECO:0000256" key="2">
    <source>
        <dbReference type="ARBA" id="ARBA00004141"/>
    </source>
</evidence>
<evidence type="ECO:0000256" key="12">
    <source>
        <dbReference type="SAM" id="Phobius"/>
    </source>
</evidence>
<evidence type="ECO:0000256" key="11">
    <source>
        <dbReference type="ARBA" id="ARBA00023136"/>
    </source>
</evidence>
<comment type="cofactor">
    <cofactor evidence="1">
        <name>Zn(2+)</name>
        <dbReference type="ChEBI" id="CHEBI:29105"/>
    </cofactor>
</comment>
<evidence type="ECO:0000313" key="15">
    <source>
        <dbReference type="Proteomes" id="UP001519288"/>
    </source>
</evidence>
<feature type="transmembrane region" description="Helical" evidence="12">
    <location>
        <begin position="39"/>
        <end position="63"/>
    </location>
</feature>
<evidence type="ECO:0000256" key="1">
    <source>
        <dbReference type="ARBA" id="ARBA00001947"/>
    </source>
</evidence>
<gene>
    <name evidence="14" type="ORF">J2Z69_002955</name>
</gene>
<evidence type="ECO:0000313" key="14">
    <source>
        <dbReference type="EMBL" id="MBP2001899.1"/>
    </source>
</evidence>
<dbReference type="InterPro" id="IPR008915">
    <property type="entry name" value="Peptidase_M50"/>
</dbReference>
<dbReference type="Proteomes" id="UP001519288">
    <property type="component" value="Unassembled WGS sequence"/>
</dbReference>
<evidence type="ECO:0000256" key="8">
    <source>
        <dbReference type="ARBA" id="ARBA00022833"/>
    </source>
</evidence>
<feature type="transmembrane region" description="Helical" evidence="12">
    <location>
        <begin position="112"/>
        <end position="135"/>
    </location>
</feature>
<evidence type="ECO:0000259" key="13">
    <source>
        <dbReference type="Pfam" id="PF02163"/>
    </source>
</evidence>
<dbReference type="CDD" id="cd06160">
    <property type="entry name" value="S2P-M50_like_2"/>
    <property type="match status" value="1"/>
</dbReference>
<keyword evidence="8" id="KW-0862">Zinc</keyword>
<keyword evidence="5 12" id="KW-0812">Transmembrane</keyword>
<keyword evidence="7" id="KW-0378">Hydrolase</keyword>
<evidence type="ECO:0000256" key="6">
    <source>
        <dbReference type="ARBA" id="ARBA00022723"/>
    </source>
</evidence>
<dbReference type="PANTHER" id="PTHR39188:SF3">
    <property type="entry name" value="STAGE IV SPORULATION PROTEIN FB"/>
    <property type="match status" value="1"/>
</dbReference>
<comment type="subcellular location">
    <subcellularLocation>
        <location evidence="2">Membrane</location>
        <topology evidence="2">Multi-pass membrane protein</topology>
    </subcellularLocation>
</comment>
<sequence length="352" mass="39366">METNPKPSAKKNPLWYIGAFVLLQGKYLLALLKFSKLGGVLLSMAISVGAYAIIFPWSFSIGLVSLLLIHELGHVIAAKQKKLPVSAPLFIPFLGALITMKRNPRDAQTEAYIALGGPILGSIGALGFFIAGYMLDNELLYHLANVGFFLNLINLLPIQPLDGGRIATAVSRWLWAVGLVGGLFVIIYMRAPIFMVIWALFAWDLYQKYGRRRKNDPTTHIGGAFDLSVEELRLTGAIIPGTEHHRELPFTTYSTLDGQQVVLATWDALQFEGLIHVPRQMIIHKVKVVGVEHQQQEDGLHLKIKCQVECSPYENDRYYEVPTHVRIKFGTTYALLAVALAYMMWFTHTMTT</sequence>
<keyword evidence="4 14" id="KW-0645">Protease</keyword>
<evidence type="ECO:0000256" key="5">
    <source>
        <dbReference type="ARBA" id="ARBA00022692"/>
    </source>
</evidence>
<protein>
    <submittedName>
        <fullName evidence="14">Zn-dependent protease</fullName>
    </submittedName>
</protein>
<feature type="transmembrane region" description="Helical" evidence="12">
    <location>
        <begin position="83"/>
        <end position="100"/>
    </location>
</feature>
<name>A0ABS4JMR9_9BACL</name>
<dbReference type="GO" id="GO:0006508">
    <property type="term" value="P:proteolysis"/>
    <property type="evidence" value="ECO:0007669"/>
    <property type="project" value="UniProtKB-KW"/>
</dbReference>
<organism evidence="14 15">
    <name type="scientific">Paenibacillus shirakamiensis</name>
    <dbReference type="NCBI Taxonomy" id="1265935"/>
    <lineage>
        <taxon>Bacteria</taxon>
        <taxon>Bacillati</taxon>
        <taxon>Bacillota</taxon>
        <taxon>Bacilli</taxon>
        <taxon>Bacillales</taxon>
        <taxon>Paenibacillaceae</taxon>
        <taxon>Paenibacillus</taxon>
    </lineage>
</organism>
<comment type="similarity">
    <text evidence="3">Belongs to the peptidase M50B family.</text>
</comment>
<feature type="transmembrane region" description="Helical" evidence="12">
    <location>
        <begin position="327"/>
        <end position="346"/>
    </location>
</feature>
<keyword evidence="10" id="KW-0482">Metalloprotease</keyword>
<reference evidence="14 15" key="1">
    <citation type="submission" date="2021-03" db="EMBL/GenBank/DDBJ databases">
        <title>Genomic Encyclopedia of Type Strains, Phase IV (KMG-IV): sequencing the most valuable type-strain genomes for metagenomic binning, comparative biology and taxonomic classification.</title>
        <authorList>
            <person name="Goeker M."/>
        </authorList>
    </citation>
    <scope>NUCLEOTIDE SEQUENCE [LARGE SCALE GENOMIC DNA]</scope>
    <source>
        <strain evidence="14 15">DSM 26806</strain>
    </source>
</reference>